<proteinExistence type="predicted"/>
<organism evidence="2 3">
    <name type="scientific">Negadavirga shengliensis</name>
    <dbReference type="NCBI Taxonomy" id="1389218"/>
    <lineage>
        <taxon>Bacteria</taxon>
        <taxon>Pseudomonadati</taxon>
        <taxon>Bacteroidota</taxon>
        <taxon>Cytophagia</taxon>
        <taxon>Cytophagales</taxon>
        <taxon>Cyclobacteriaceae</taxon>
        <taxon>Negadavirga</taxon>
    </lineage>
</organism>
<reference evidence="3" key="1">
    <citation type="journal article" date="2019" name="Int. J. Syst. Evol. Microbiol.">
        <title>The Global Catalogue of Microorganisms (GCM) 10K type strain sequencing project: providing services to taxonomists for standard genome sequencing and annotation.</title>
        <authorList>
            <consortium name="The Broad Institute Genomics Platform"/>
            <consortium name="The Broad Institute Genome Sequencing Center for Infectious Disease"/>
            <person name="Wu L."/>
            <person name="Ma J."/>
        </authorList>
    </citation>
    <scope>NUCLEOTIDE SEQUENCE [LARGE SCALE GENOMIC DNA]</scope>
    <source>
        <strain evidence="3">CGMCC 4.7466</strain>
    </source>
</reference>
<dbReference type="RefSeq" id="WP_377065549.1">
    <property type="nucleotide sequence ID" value="NZ_JBHSJJ010000008.1"/>
</dbReference>
<name>A0ABV9T377_9BACT</name>
<dbReference type="EMBL" id="JBHSJJ010000008">
    <property type="protein sequence ID" value="MFC4872967.1"/>
    <property type="molecule type" value="Genomic_DNA"/>
</dbReference>
<gene>
    <name evidence="2" type="ORF">ACFPFU_14815</name>
</gene>
<feature type="transmembrane region" description="Helical" evidence="1">
    <location>
        <begin position="33"/>
        <end position="53"/>
    </location>
</feature>
<evidence type="ECO:0000313" key="2">
    <source>
        <dbReference type="EMBL" id="MFC4872967.1"/>
    </source>
</evidence>
<sequence>MSLRKKTFENSLKYGVPIVIIAATIAMKRSKGLGSIAVFAVTAPILVGFLLGLKKLNDDHQQP</sequence>
<keyword evidence="1" id="KW-1133">Transmembrane helix</keyword>
<evidence type="ECO:0000313" key="3">
    <source>
        <dbReference type="Proteomes" id="UP001595818"/>
    </source>
</evidence>
<accession>A0ABV9T377</accession>
<evidence type="ECO:0000256" key="1">
    <source>
        <dbReference type="SAM" id="Phobius"/>
    </source>
</evidence>
<comment type="caution">
    <text evidence="2">The sequence shown here is derived from an EMBL/GenBank/DDBJ whole genome shotgun (WGS) entry which is preliminary data.</text>
</comment>
<keyword evidence="3" id="KW-1185">Reference proteome</keyword>
<protein>
    <submittedName>
        <fullName evidence="2">Uncharacterized protein</fullName>
    </submittedName>
</protein>
<dbReference type="Proteomes" id="UP001595818">
    <property type="component" value="Unassembled WGS sequence"/>
</dbReference>
<keyword evidence="1" id="KW-0472">Membrane</keyword>
<keyword evidence="1" id="KW-0812">Transmembrane</keyword>